<evidence type="ECO:0000313" key="2">
    <source>
        <dbReference type="EMBL" id="CAA0124399.1"/>
    </source>
</evidence>
<reference evidence="2 3" key="1">
    <citation type="submission" date="2019-11" db="EMBL/GenBank/DDBJ databases">
        <authorList>
            <person name="Holert J."/>
        </authorList>
    </citation>
    <scope>NUCLEOTIDE SEQUENCE [LARGE SCALE GENOMIC DNA]</scope>
    <source>
        <strain evidence="2">BC8_1</strain>
    </source>
</reference>
<dbReference type="InterPro" id="IPR010310">
    <property type="entry name" value="T7SS_ESAT-6-like"/>
</dbReference>
<dbReference type="RefSeq" id="WP_159231639.1">
    <property type="nucleotide sequence ID" value="NZ_CACSIP010000023.1"/>
</dbReference>
<organism evidence="2 3">
    <name type="scientific">Mycolicibacterium vanbaalenii</name>
    <name type="common">Mycobacterium vanbaalenii</name>
    <dbReference type="NCBI Taxonomy" id="110539"/>
    <lineage>
        <taxon>Bacteria</taxon>
        <taxon>Bacillati</taxon>
        <taxon>Actinomycetota</taxon>
        <taxon>Actinomycetes</taxon>
        <taxon>Mycobacteriales</taxon>
        <taxon>Mycobacteriaceae</taxon>
        <taxon>Mycolicibacterium</taxon>
    </lineage>
</organism>
<evidence type="ECO:0000256" key="1">
    <source>
        <dbReference type="RuleBase" id="RU362001"/>
    </source>
</evidence>
<comment type="similarity">
    <text evidence="1">Belongs to the WXG100 family.</text>
</comment>
<dbReference type="Gene3D" id="1.10.287.1060">
    <property type="entry name" value="ESAT-6-like"/>
    <property type="match status" value="1"/>
</dbReference>
<keyword evidence="3" id="KW-1185">Reference proteome</keyword>
<dbReference type="OrthoDB" id="3387628at2"/>
<dbReference type="AlphaFoldDB" id="A0A5S9QYC6"/>
<sequence>MGQINYEFGAIEAGAGEIHAAVGRTNGLLDEGQGSLARLQGAWVGDGSMSYQAVQQRWDANSTELNLALQQLAQAVSNAGTTMGGTENAVIGTFT</sequence>
<dbReference type="EMBL" id="CACSIP010000023">
    <property type="protein sequence ID" value="CAA0124399.1"/>
    <property type="molecule type" value="Genomic_DNA"/>
</dbReference>
<dbReference type="InterPro" id="IPR036689">
    <property type="entry name" value="ESAT-6-like_sf"/>
</dbReference>
<proteinExistence type="inferred from homology"/>
<dbReference type="NCBIfam" id="TIGR03930">
    <property type="entry name" value="WXG100_ESAT6"/>
    <property type="match status" value="1"/>
</dbReference>
<evidence type="ECO:0000313" key="3">
    <source>
        <dbReference type="Proteomes" id="UP000430146"/>
    </source>
</evidence>
<gene>
    <name evidence="2" type="primary">esxA</name>
    <name evidence="2" type="ORF">AELLOGFF_00975</name>
</gene>
<accession>A0A5S9QYC6</accession>
<dbReference type="SUPFAM" id="SSF140453">
    <property type="entry name" value="EsxAB dimer-like"/>
    <property type="match status" value="1"/>
</dbReference>
<name>A0A5S9QYC6_MYCVN</name>
<protein>
    <recommendedName>
        <fullName evidence="1">ESAT-6-like protein</fullName>
    </recommendedName>
</protein>
<dbReference type="Pfam" id="PF06013">
    <property type="entry name" value="WXG100"/>
    <property type="match status" value="1"/>
</dbReference>
<dbReference type="Proteomes" id="UP000430146">
    <property type="component" value="Unassembled WGS sequence"/>
</dbReference>